<evidence type="ECO:0000259" key="2">
    <source>
        <dbReference type="PROSITE" id="PS50158"/>
    </source>
</evidence>
<dbReference type="GeneID" id="36319165"/>
<reference evidence="3 4" key="1">
    <citation type="journal article" date="2015" name="Environ. Microbiol.">
        <title>Genome analyses suggest the presence of polyploidy and recent human-driven expansions in eight global populations of the honeybee pathogen Nosema ceranae.</title>
        <authorList>
            <person name="Pelin A."/>
            <person name="Selman M."/>
            <person name="Aris-Brosou S."/>
            <person name="Farinelli L."/>
            <person name="Corradi N."/>
        </authorList>
    </citation>
    <scope>NUCLEOTIDE SEQUENCE [LARGE SCALE GENOMIC DNA]</scope>
    <source>
        <strain evidence="3 4">PA08 1199</strain>
    </source>
</reference>
<keyword evidence="1" id="KW-0863">Zinc-finger</keyword>
<gene>
    <name evidence="3" type="ORF">AAJ76_1740004145</name>
</gene>
<name>A0A0F9Z7L5_9MICR</name>
<dbReference type="SUPFAM" id="SSF57756">
    <property type="entry name" value="Retrovirus zinc finger-like domains"/>
    <property type="match status" value="1"/>
</dbReference>
<dbReference type="GO" id="GO:0003676">
    <property type="term" value="F:nucleic acid binding"/>
    <property type="evidence" value="ECO:0007669"/>
    <property type="project" value="InterPro"/>
</dbReference>
<dbReference type="VEuPathDB" id="MicrosporidiaDB:AAJ76_1740004145"/>
<comment type="caution">
    <text evidence="3">The sequence shown here is derived from an EMBL/GenBank/DDBJ whole genome shotgun (WGS) entry which is preliminary data.</text>
</comment>
<protein>
    <recommendedName>
        <fullName evidence="2">CCHC-type domain-containing protein</fullName>
    </recommendedName>
</protein>
<evidence type="ECO:0000313" key="3">
    <source>
        <dbReference type="EMBL" id="KKO73919.1"/>
    </source>
</evidence>
<dbReference type="RefSeq" id="XP_024329661.1">
    <property type="nucleotide sequence ID" value="XM_024474251.1"/>
</dbReference>
<dbReference type="PROSITE" id="PS50158">
    <property type="entry name" value="ZF_CCHC"/>
    <property type="match status" value="1"/>
</dbReference>
<dbReference type="VEuPathDB" id="MicrosporidiaDB:NCER_101876"/>
<dbReference type="Proteomes" id="UP000034350">
    <property type="component" value="Unassembled WGS sequence"/>
</dbReference>
<sequence length="181" mass="21375">MVRNVSKEEKVEDLRKKLIRKVREEEKKRAMDLQNLTEKVITTVKEAMMNHKREGGVSIRRCFYCDRSGHVARSCYWRKAKEGYNINKSDSKYFIYDGEAEGDSEIINERGYKKTEKGRIKISKPVIIYESRVGSKRKKLNLEDYTEEFREVLVEDDSKISCCKLEKCKIITEEGKKVFKK</sequence>
<keyword evidence="4" id="KW-1185">Reference proteome</keyword>
<dbReference type="AlphaFoldDB" id="A0A0F9Z7L5"/>
<feature type="domain" description="CCHC-type" evidence="2">
    <location>
        <begin position="60"/>
        <end position="75"/>
    </location>
</feature>
<proteinExistence type="predicted"/>
<dbReference type="EMBL" id="JPQZ01000174">
    <property type="protein sequence ID" value="KKO73919.1"/>
    <property type="molecule type" value="Genomic_DNA"/>
</dbReference>
<dbReference type="GO" id="GO:0008270">
    <property type="term" value="F:zinc ion binding"/>
    <property type="evidence" value="ECO:0007669"/>
    <property type="project" value="UniProtKB-KW"/>
</dbReference>
<accession>A0A0F9Z7L5</accession>
<keyword evidence="1" id="KW-0479">Metal-binding</keyword>
<dbReference type="InterPro" id="IPR036875">
    <property type="entry name" value="Znf_CCHC_sf"/>
</dbReference>
<keyword evidence="1" id="KW-0862">Zinc</keyword>
<evidence type="ECO:0000313" key="4">
    <source>
        <dbReference type="Proteomes" id="UP000034350"/>
    </source>
</evidence>
<organism evidence="3 4">
    <name type="scientific">Vairimorpha ceranae</name>
    <dbReference type="NCBI Taxonomy" id="40302"/>
    <lineage>
        <taxon>Eukaryota</taxon>
        <taxon>Fungi</taxon>
        <taxon>Fungi incertae sedis</taxon>
        <taxon>Microsporidia</taxon>
        <taxon>Nosematidae</taxon>
        <taxon>Vairimorpha</taxon>
    </lineage>
</organism>
<evidence type="ECO:0000256" key="1">
    <source>
        <dbReference type="PROSITE-ProRule" id="PRU00047"/>
    </source>
</evidence>
<dbReference type="InterPro" id="IPR001878">
    <property type="entry name" value="Znf_CCHC"/>
</dbReference>